<dbReference type="PANTHER" id="PTHR47966">
    <property type="entry name" value="BETA-SITE APP-CLEAVING ENZYME, ISOFORM A-RELATED"/>
    <property type="match status" value="1"/>
</dbReference>
<name>A0A6A6UB88_9PEZI</name>
<evidence type="ECO:0000256" key="7">
    <source>
        <dbReference type="SAM" id="MobiDB-lite"/>
    </source>
</evidence>
<accession>A0A6A6UB88</accession>
<dbReference type="InterPro" id="IPR001461">
    <property type="entry name" value="Aspartic_peptidase_A1"/>
</dbReference>
<feature type="region of interest" description="Disordered" evidence="7">
    <location>
        <begin position="434"/>
        <end position="464"/>
    </location>
</feature>
<feature type="chain" id="PRO_5025574513" evidence="8">
    <location>
        <begin position="23"/>
        <end position="791"/>
    </location>
</feature>
<proteinExistence type="inferred from homology"/>
<keyword evidence="4" id="KW-0064">Aspartyl protease</keyword>
<evidence type="ECO:0000259" key="9">
    <source>
        <dbReference type="PROSITE" id="PS51767"/>
    </source>
</evidence>
<evidence type="ECO:0000256" key="3">
    <source>
        <dbReference type="ARBA" id="ARBA00022729"/>
    </source>
</evidence>
<dbReference type="PANTHER" id="PTHR47966:SF65">
    <property type="entry name" value="ASPARTIC-TYPE ENDOPEPTIDASE"/>
    <property type="match status" value="1"/>
</dbReference>
<comment type="similarity">
    <text evidence="1">Belongs to the peptidase A1 family.</text>
</comment>
<feature type="active site" evidence="6">
    <location>
        <position position="95"/>
    </location>
</feature>
<dbReference type="GO" id="GO:0004190">
    <property type="term" value="F:aspartic-type endopeptidase activity"/>
    <property type="evidence" value="ECO:0007669"/>
    <property type="project" value="UniProtKB-KW"/>
</dbReference>
<protein>
    <submittedName>
        <fullName evidence="10">Acid protease</fullName>
    </submittedName>
</protein>
<feature type="signal peptide" evidence="8">
    <location>
        <begin position="1"/>
        <end position="22"/>
    </location>
</feature>
<evidence type="ECO:0000256" key="4">
    <source>
        <dbReference type="ARBA" id="ARBA00022750"/>
    </source>
</evidence>
<sequence>MPVIRLIHTLLLAFAIPALGAALPSDGAPGDVITLEGLIRVPVVTVDAAEVQNNVTDSGISKRQSTADLDNFGGSFYLITLSLGSNSQSAMVQLDTGSVELWVDPICASSQSPDFCNALPRYDPTTSTTSHNLQTQFGIQYGSGSVQGTYYTDTVASGSASIPGLQFGVATQSDFLSFGILGLGPVIFPAPYEPFIYQLATQNTIASPAFSLDLRSINDPEGSIIFGGLDTMKYKCNLAKAPIIPYYQAPDGVPRFWINFNGVAVTTASGSNAIPLAQPQPVFLDSGATLSYLPAALFNAIGAAFPGATYYSPTGYYIAPCNTVGSLDFTFGNTLVQVPFSEFLLVADNTGQTCILGMQAASGPQYILGDSFLRAAYVVFDLGNSNLWIGQADDCGSNLVAIGSGANSVPQVPGCSCPVSSSSSMTSTASSTLSSSLTTSSGVTSSTSSVTSSFSPIASSNSSIASSTSSIASSTSSIASSTSSVATSSSISSSAAGSSVTSSSSSIASSSSAASNSTVSSSVASSSSSVASPSSSAVSSSSSVATSSSSVAISSSIVATSSSIASGSTVSSSVTSSSSSVASSSSSATSSSFVASSSTVSSSVASSSPSLANSSSAASSSIISSSVVSSSSSVASSSTASSSTASSSTANSSTASSSTASSSTASSSIASSSTASSSTASSTASSSTTSSSATSTASPSTRHPNRVRPNRVRPNRVRSCRVRSTKATSSIKSTGYCGTSKSYCGSGNCNPLFGTCTDPASAPVNVDPTGEGKCGPNNGGFKCSGSQCCSQ</sequence>
<dbReference type="Proteomes" id="UP000799302">
    <property type="component" value="Unassembled WGS sequence"/>
</dbReference>
<feature type="domain" description="Peptidase A1" evidence="9">
    <location>
        <begin position="77"/>
        <end position="390"/>
    </location>
</feature>
<evidence type="ECO:0000256" key="5">
    <source>
        <dbReference type="ARBA" id="ARBA00022801"/>
    </source>
</evidence>
<dbReference type="AlphaFoldDB" id="A0A6A6UB88"/>
<dbReference type="InterPro" id="IPR033876">
    <property type="entry name" value="SAP-like"/>
</dbReference>
<keyword evidence="2 10" id="KW-0645">Protease</keyword>
<evidence type="ECO:0000256" key="6">
    <source>
        <dbReference type="PIRSR" id="PIRSR601461-1"/>
    </source>
</evidence>
<dbReference type="CDD" id="cd05474">
    <property type="entry name" value="SAP_like"/>
    <property type="match status" value="1"/>
</dbReference>
<feature type="active site" evidence="6">
    <location>
        <position position="285"/>
    </location>
</feature>
<dbReference type="GO" id="GO:0006508">
    <property type="term" value="P:proteolysis"/>
    <property type="evidence" value="ECO:0007669"/>
    <property type="project" value="UniProtKB-KW"/>
</dbReference>
<dbReference type="OrthoDB" id="771136at2759"/>
<dbReference type="SUPFAM" id="SSF50630">
    <property type="entry name" value="Acid proteases"/>
    <property type="match status" value="1"/>
</dbReference>
<organism evidence="10 11">
    <name type="scientific">Microthyrium microscopicum</name>
    <dbReference type="NCBI Taxonomy" id="703497"/>
    <lineage>
        <taxon>Eukaryota</taxon>
        <taxon>Fungi</taxon>
        <taxon>Dikarya</taxon>
        <taxon>Ascomycota</taxon>
        <taxon>Pezizomycotina</taxon>
        <taxon>Dothideomycetes</taxon>
        <taxon>Dothideomycetes incertae sedis</taxon>
        <taxon>Microthyriales</taxon>
        <taxon>Microthyriaceae</taxon>
        <taxon>Microthyrium</taxon>
    </lineage>
</organism>
<dbReference type="Gene3D" id="2.40.70.10">
    <property type="entry name" value="Acid Proteases"/>
    <property type="match status" value="2"/>
</dbReference>
<keyword evidence="11" id="KW-1185">Reference proteome</keyword>
<evidence type="ECO:0000313" key="10">
    <source>
        <dbReference type="EMBL" id="KAF2668184.1"/>
    </source>
</evidence>
<keyword evidence="5" id="KW-0378">Hydrolase</keyword>
<dbReference type="PROSITE" id="PS51767">
    <property type="entry name" value="PEPTIDASE_A1"/>
    <property type="match status" value="1"/>
</dbReference>
<gene>
    <name evidence="10" type="ORF">BT63DRAFT_425503</name>
</gene>
<feature type="region of interest" description="Disordered" evidence="7">
    <location>
        <begin position="637"/>
        <end position="724"/>
    </location>
</feature>
<dbReference type="PRINTS" id="PR00792">
    <property type="entry name" value="PEPSIN"/>
</dbReference>
<keyword evidence="3 8" id="KW-0732">Signal</keyword>
<dbReference type="Pfam" id="PF00026">
    <property type="entry name" value="Asp"/>
    <property type="match status" value="1"/>
</dbReference>
<evidence type="ECO:0000256" key="1">
    <source>
        <dbReference type="ARBA" id="ARBA00007447"/>
    </source>
</evidence>
<dbReference type="InterPro" id="IPR021109">
    <property type="entry name" value="Peptidase_aspartic_dom_sf"/>
</dbReference>
<feature type="compositionally biased region" description="Low complexity" evidence="7">
    <location>
        <begin position="637"/>
        <end position="702"/>
    </location>
</feature>
<evidence type="ECO:0000256" key="2">
    <source>
        <dbReference type="ARBA" id="ARBA00022670"/>
    </source>
</evidence>
<evidence type="ECO:0000256" key="8">
    <source>
        <dbReference type="SAM" id="SignalP"/>
    </source>
</evidence>
<reference evidence="10" key="1">
    <citation type="journal article" date="2020" name="Stud. Mycol.">
        <title>101 Dothideomycetes genomes: a test case for predicting lifestyles and emergence of pathogens.</title>
        <authorList>
            <person name="Haridas S."/>
            <person name="Albert R."/>
            <person name="Binder M."/>
            <person name="Bloem J."/>
            <person name="Labutti K."/>
            <person name="Salamov A."/>
            <person name="Andreopoulos B."/>
            <person name="Baker S."/>
            <person name="Barry K."/>
            <person name="Bills G."/>
            <person name="Bluhm B."/>
            <person name="Cannon C."/>
            <person name="Castanera R."/>
            <person name="Culley D."/>
            <person name="Daum C."/>
            <person name="Ezra D."/>
            <person name="Gonzalez J."/>
            <person name="Henrissat B."/>
            <person name="Kuo A."/>
            <person name="Liang C."/>
            <person name="Lipzen A."/>
            <person name="Lutzoni F."/>
            <person name="Magnuson J."/>
            <person name="Mondo S."/>
            <person name="Nolan M."/>
            <person name="Ohm R."/>
            <person name="Pangilinan J."/>
            <person name="Park H.-J."/>
            <person name="Ramirez L."/>
            <person name="Alfaro M."/>
            <person name="Sun H."/>
            <person name="Tritt A."/>
            <person name="Yoshinaga Y."/>
            <person name="Zwiers L.-H."/>
            <person name="Turgeon B."/>
            <person name="Goodwin S."/>
            <person name="Spatafora J."/>
            <person name="Crous P."/>
            <person name="Grigoriev I."/>
        </authorList>
    </citation>
    <scope>NUCLEOTIDE SEQUENCE</scope>
    <source>
        <strain evidence="10">CBS 115976</strain>
    </source>
</reference>
<dbReference type="EMBL" id="MU004236">
    <property type="protein sequence ID" value="KAF2668184.1"/>
    <property type="molecule type" value="Genomic_DNA"/>
</dbReference>
<dbReference type="InterPro" id="IPR033121">
    <property type="entry name" value="PEPTIDASE_A1"/>
</dbReference>
<evidence type="ECO:0000313" key="11">
    <source>
        <dbReference type="Proteomes" id="UP000799302"/>
    </source>
</evidence>
<feature type="compositionally biased region" description="Basic residues" evidence="7">
    <location>
        <begin position="703"/>
        <end position="724"/>
    </location>
</feature>